<gene>
    <name evidence="1" type="ORF">LOK49_LG04G00539</name>
</gene>
<organism evidence="1 2">
    <name type="scientific">Camellia lanceoleosa</name>
    <dbReference type="NCBI Taxonomy" id="1840588"/>
    <lineage>
        <taxon>Eukaryota</taxon>
        <taxon>Viridiplantae</taxon>
        <taxon>Streptophyta</taxon>
        <taxon>Embryophyta</taxon>
        <taxon>Tracheophyta</taxon>
        <taxon>Spermatophyta</taxon>
        <taxon>Magnoliopsida</taxon>
        <taxon>eudicotyledons</taxon>
        <taxon>Gunneridae</taxon>
        <taxon>Pentapetalae</taxon>
        <taxon>asterids</taxon>
        <taxon>Ericales</taxon>
        <taxon>Theaceae</taxon>
        <taxon>Camellia</taxon>
    </lineage>
</organism>
<protein>
    <submittedName>
        <fullName evidence="1">Uncharacterized protein</fullName>
    </submittedName>
</protein>
<dbReference type="Proteomes" id="UP001060215">
    <property type="component" value="Chromosome 2"/>
</dbReference>
<name>A0ACC0I3P8_9ERIC</name>
<proteinExistence type="predicted"/>
<evidence type="ECO:0000313" key="2">
    <source>
        <dbReference type="Proteomes" id="UP001060215"/>
    </source>
</evidence>
<accession>A0ACC0I3P8</accession>
<dbReference type="EMBL" id="CM045759">
    <property type="protein sequence ID" value="KAI8019940.1"/>
    <property type="molecule type" value="Genomic_DNA"/>
</dbReference>
<evidence type="ECO:0000313" key="1">
    <source>
        <dbReference type="EMBL" id="KAI8019940.1"/>
    </source>
</evidence>
<reference evidence="1 2" key="1">
    <citation type="journal article" date="2022" name="Plant J.">
        <title>Chromosome-level genome of Camellia lanceoleosa provides a valuable resource for understanding genome evolution and self-incompatibility.</title>
        <authorList>
            <person name="Gong W."/>
            <person name="Xiao S."/>
            <person name="Wang L."/>
            <person name="Liao Z."/>
            <person name="Chang Y."/>
            <person name="Mo W."/>
            <person name="Hu G."/>
            <person name="Li W."/>
            <person name="Zhao G."/>
            <person name="Zhu H."/>
            <person name="Hu X."/>
            <person name="Ji K."/>
            <person name="Xiang X."/>
            <person name="Song Q."/>
            <person name="Yuan D."/>
            <person name="Jin S."/>
            <person name="Zhang L."/>
        </authorList>
    </citation>
    <scope>NUCLEOTIDE SEQUENCE [LARGE SCALE GENOMIC DNA]</scope>
    <source>
        <strain evidence="1">SQ_2022a</strain>
    </source>
</reference>
<keyword evidence="2" id="KW-1185">Reference proteome</keyword>
<comment type="caution">
    <text evidence="1">The sequence shown here is derived from an EMBL/GenBank/DDBJ whole genome shotgun (WGS) entry which is preliminary data.</text>
</comment>
<sequence length="82" mass="9105">MIVAEVNEEREIEASREEVKVALDREVSNVDPTIGAVWVEIGLLRIEENEEEEEEEEEEDAGGSDDDGFVGGHYGDLSIGNR</sequence>